<dbReference type="PANTHER" id="PTHR42919:SF8">
    <property type="entry name" value="N-ALPHA-ACETYLTRANSFERASE 50"/>
    <property type="match status" value="1"/>
</dbReference>
<keyword evidence="5" id="KW-1185">Reference proteome</keyword>
<gene>
    <name evidence="4" type="ORF">FAZ15_04430</name>
</gene>
<dbReference type="RefSeq" id="WP_136900126.1">
    <property type="nucleotide sequence ID" value="NZ_SUME01000002.1"/>
</dbReference>
<sequence length="179" mass="20796">MEIILHKVTLNDIEQLQKIGRETFSETFSRSNTEENMKKYLAEGFSVETLTDEVNNENSAFYFALSENKVVGYLKINFGASQTELKDEKAIEIERIYVLKEFHGKKVGQILYGKAMEVAQQKGADYVWLGVWEENPRAISFYKKNGFIEFDRHVFKLGDDEQTDIMMKLKLKFSGRRPS</sequence>
<name>A0A4U0P3H2_9SPHI</name>
<dbReference type="PROSITE" id="PS51186">
    <property type="entry name" value="GNAT"/>
    <property type="match status" value="1"/>
</dbReference>
<dbReference type="EMBL" id="SUME01000002">
    <property type="protein sequence ID" value="TJZ61769.1"/>
    <property type="molecule type" value="Genomic_DNA"/>
</dbReference>
<reference evidence="4 5" key="1">
    <citation type="submission" date="2019-04" db="EMBL/GenBank/DDBJ databases">
        <title>Sphingobacterium olei sp. nov., isolated from oil-contaminated soil.</title>
        <authorList>
            <person name="Liu B."/>
        </authorList>
    </citation>
    <scope>NUCLEOTIDE SEQUENCE [LARGE SCALE GENOMIC DNA]</scope>
    <source>
        <strain evidence="4 5">HAL-9</strain>
    </source>
</reference>
<evidence type="ECO:0000259" key="3">
    <source>
        <dbReference type="PROSITE" id="PS51186"/>
    </source>
</evidence>
<dbReference type="OrthoDB" id="7205533at2"/>
<evidence type="ECO:0000256" key="1">
    <source>
        <dbReference type="ARBA" id="ARBA00022679"/>
    </source>
</evidence>
<dbReference type="SUPFAM" id="SSF55729">
    <property type="entry name" value="Acyl-CoA N-acyltransferases (Nat)"/>
    <property type="match status" value="1"/>
</dbReference>
<dbReference type="Pfam" id="PF00583">
    <property type="entry name" value="Acetyltransf_1"/>
    <property type="match status" value="1"/>
</dbReference>
<protein>
    <submittedName>
        <fullName evidence="4">GNAT family N-acetyltransferase</fullName>
    </submittedName>
</protein>
<organism evidence="4 5">
    <name type="scientific">Sphingobacterium olei</name>
    <dbReference type="NCBI Taxonomy" id="2571155"/>
    <lineage>
        <taxon>Bacteria</taxon>
        <taxon>Pseudomonadati</taxon>
        <taxon>Bacteroidota</taxon>
        <taxon>Sphingobacteriia</taxon>
        <taxon>Sphingobacteriales</taxon>
        <taxon>Sphingobacteriaceae</taxon>
        <taxon>Sphingobacterium</taxon>
    </lineage>
</organism>
<dbReference type="AlphaFoldDB" id="A0A4U0P3H2"/>
<keyword evidence="1 4" id="KW-0808">Transferase</keyword>
<dbReference type="InterPro" id="IPR000182">
    <property type="entry name" value="GNAT_dom"/>
</dbReference>
<accession>A0A4U0P3H2</accession>
<dbReference type="GO" id="GO:0016747">
    <property type="term" value="F:acyltransferase activity, transferring groups other than amino-acyl groups"/>
    <property type="evidence" value="ECO:0007669"/>
    <property type="project" value="InterPro"/>
</dbReference>
<dbReference type="InterPro" id="IPR051556">
    <property type="entry name" value="N-term/lysine_N-AcTrnsfr"/>
</dbReference>
<keyword evidence="2" id="KW-0012">Acyltransferase</keyword>
<dbReference type="Proteomes" id="UP000306808">
    <property type="component" value="Unassembled WGS sequence"/>
</dbReference>
<evidence type="ECO:0000313" key="5">
    <source>
        <dbReference type="Proteomes" id="UP000306808"/>
    </source>
</evidence>
<dbReference type="InterPro" id="IPR016181">
    <property type="entry name" value="Acyl_CoA_acyltransferase"/>
</dbReference>
<dbReference type="CDD" id="cd04301">
    <property type="entry name" value="NAT_SF"/>
    <property type="match status" value="1"/>
</dbReference>
<dbReference type="Gene3D" id="3.40.630.30">
    <property type="match status" value="1"/>
</dbReference>
<proteinExistence type="predicted"/>
<dbReference type="PANTHER" id="PTHR42919">
    <property type="entry name" value="N-ALPHA-ACETYLTRANSFERASE"/>
    <property type="match status" value="1"/>
</dbReference>
<comment type="caution">
    <text evidence="4">The sequence shown here is derived from an EMBL/GenBank/DDBJ whole genome shotgun (WGS) entry which is preliminary data.</text>
</comment>
<evidence type="ECO:0000256" key="2">
    <source>
        <dbReference type="ARBA" id="ARBA00023315"/>
    </source>
</evidence>
<evidence type="ECO:0000313" key="4">
    <source>
        <dbReference type="EMBL" id="TJZ61769.1"/>
    </source>
</evidence>
<feature type="domain" description="N-acetyltransferase" evidence="3">
    <location>
        <begin position="3"/>
        <end position="172"/>
    </location>
</feature>